<evidence type="ECO:0000313" key="1">
    <source>
        <dbReference type="EMBL" id="MFC3532971.1"/>
    </source>
</evidence>
<evidence type="ECO:0000313" key="2">
    <source>
        <dbReference type="Proteomes" id="UP001595741"/>
    </source>
</evidence>
<dbReference type="RefSeq" id="WP_386092217.1">
    <property type="nucleotide sequence ID" value="NZ_JBHRXN010000031.1"/>
</dbReference>
<organism evidence="1 2">
    <name type="scientific">Vogesella facilis</name>
    <dbReference type="NCBI Taxonomy" id="1655232"/>
    <lineage>
        <taxon>Bacteria</taxon>
        <taxon>Pseudomonadati</taxon>
        <taxon>Pseudomonadota</taxon>
        <taxon>Betaproteobacteria</taxon>
        <taxon>Neisseriales</taxon>
        <taxon>Chromobacteriaceae</taxon>
        <taxon>Vogesella</taxon>
    </lineage>
</organism>
<dbReference type="InterPro" id="IPR028994">
    <property type="entry name" value="Integrin_alpha_N"/>
</dbReference>
<dbReference type="Proteomes" id="UP001595741">
    <property type="component" value="Unassembled WGS sequence"/>
</dbReference>
<evidence type="ECO:0008006" key="3">
    <source>
        <dbReference type="Google" id="ProtNLM"/>
    </source>
</evidence>
<reference evidence="2" key="1">
    <citation type="journal article" date="2019" name="Int. J. Syst. Evol. Microbiol.">
        <title>The Global Catalogue of Microorganisms (GCM) 10K type strain sequencing project: providing services to taxonomists for standard genome sequencing and annotation.</title>
        <authorList>
            <consortium name="The Broad Institute Genomics Platform"/>
            <consortium name="The Broad Institute Genome Sequencing Center for Infectious Disease"/>
            <person name="Wu L."/>
            <person name="Ma J."/>
        </authorList>
    </citation>
    <scope>NUCLEOTIDE SEQUENCE [LARGE SCALE GENOMIC DNA]</scope>
    <source>
        <strain evidence="2">KCTC 42742</strain>
    </source>
</reference>
<accession>A0ABV7RI65</accession>
<name>A0ABV7RI65_9NEIS</name>
<gene>
    <name evidence="1" type="ORF">ACFOLG_12380</name>
</gene>
<dbReference type="PANTHER" id="PTHR39431:SF1">
    <property type="entry name" value="FRPA_C-RELATED PROTEIN"/>
    <property type="match status" value="1"/>
</dbReference>
<dbReference type="PANTHER" id="PTHR39431">
    <property type="entry name" value="FRPA/C-RELATED PROTEIN"/>
    <property type="match status" value="1"/>
</dbReference>
<comment type="caution">
    <text evidence="1">The sequence shown here is derived from an EMBL/GenBank/DDBJ whole genome shotgun (WGS) entry which is preliminary data.</text>
</comment>
<proteinExistence type="predicted"/>
<dbReference type="EMBL" id="JBHRXN010000031">
    <property type="protein sequence ID" value="MFC3532971.1"/>
    <property type="molecule type" value="Genomic_DNA"/>
</dbReference>
<sequence length="215" mass="22651">MQQDFHYQEQETLQFSASGNITTRDGRQLSFQFDISLQRSLDIRSSQTLNFGAARHDPLMLTLGGDAGTLAGATVSFDLDGDGTQDAMPLPASGGWLVRDDNGDGKVNDRSELFGPQSGAGFAELAALDSDGNGAIDEGDPLFAQLKLWQGSADGQDKLTPLAQLGIGALLLPAIGADFRFADRQGATQGQLRQAGLYLKEDGGAGLMSQVDLSA</sequence>
<dbReference type="SUPFAM" id="SSF69318">
    <property type="entry name" value="Integrin alpha N-terminal domain"/>
    <property type="match status" value="1"/>
</dbReference>
<protein>
    <recommendedName>
        <fullName evidence="3">VCBS repeat-containing protein</fullName>
    </recommendedName>
</protein>
<keyword evidence="2" id="KW-1185">Reference proteome</keyword>